<proteinExistence type="predicted"/>
<dbReference type="KEGG" id="dpu:SU48_07180"/>
<evidence type="ECO:0000313" key="2">
    <source>
        <dbReference type="Proteomes" id="UP000077363"/>
    </source>
</evidence>
<dbReference type="AlphaFoldDB" id="A0A172T984"/>
<organism evidence="1 2">
    <name type="scientific">Deinococcus puniceus</name>
    <dbReference type="NCBI Taxonomy" id="1182568"/>
    <lineage>
        <taxon>Bacteria</taxon>
        <taxon>Thermotogati</taxon>
        <taxon>Deinococcota</taxon>
        <taxon>Deinococci</taxon>
        <taxon>Deinococcales</taxon>
        <taxon>Deinococcaceae</taxon>
        <taxon>Deinococcus</taxon>
    </lineage>
</organism>
<dbReference type="RefSeq" id="WP_064014652.1">
    <property type="nucleotide sequence ID" value="NZ_CP011387.1"/>
</dbReference>
<dbReference type="SUPFAM" id="SSF160631">
    <property type="entry name" value="SMI1/KNR4-like"/>
    <property type="match status" value="1"/>
</dbReference>
<dbReference type="EMBL" id="CP011387">
    <property type="protein sequence ID" value="ANE43585.1"/>
    <property type="molecule type" value="Genomic_DNA"/>
</dbReference>
<evidence type="ECO:0000313" key="1">
    <source>
        <dbReference type="EMBL" id="ANE43585.1"/>
    </source>
</evidence>
<sequence>MSEDELLDALRTRIAHHAADEVKDAKVGTPLTAADVQAAVQELEMPVPALLARVLTELGNGDWGPGYGFYPLLVPENQNLSLSVTELETSSVQWMRDCSPDGWPRQLLFLAYWGCNVSSILNLKDGRVGIFDFSVLADTEDLTGAAESILWQAESLHDWLSRWVDGESLFYELDQS</sequence>
<protein>
    <recommendedName>
        <fullName evidence="3">Knr4/Smi1-like domain-containing protein</fullName>
    </recommendedName>
</protein>
<dbReference type="STRING" id="1182568.SU48_07180"/>
<reference evidence="1 2" key="1">
    <citation type="submission" date="2015-01" db="EMBL/GenBank/DDBJ databases">
        <title>Deinococcus puniceus/DY1/ whole genome sequencing.</title>
        <authorList>
            <person name="Kim M.K."/>
            <person name="Srinivasan S."/>
            <person name="Lee J.-J."/>
        </authorList>
    </citation>
    <scope>NUCLEOTIDE SEQUENCE [LARGE SCALE GENOMIC DNA]</scope>
    <source>
        <strain evidence="1 2">DY1</strain>
    </source>
</reference>
<name>A0A172T984_9DEIO</name>
<accession>A0A172T984</accession>
<dbReference type="InterPro" id="IPR037883">
    <property type="entry name" value="Knr4/Smi1-like_sf"/>
</dbReference>
<dbReference type="PATRIC" id="fig|1182568.3.peg.1496"/>
<keyword evidence="2" id="KW-1185">Reference proteome</keyword>
<dbReference type="Proteomes" id="UP000077363">
    <property type="component" value="Chromosome"/>
</dbReference>
<dbReference type="OrthoDB" id="292716at2"/>
<gene>
    <name evidence="1" type="ORF">SU48_07180</name>
</gene>
<evidence type="ECO:0008006" key="3">
    <source>
        <dbReference type="Google" id="ProtNLM"/>
    </source>
</evidence>